<protein>
    <recommendedName>
        <fullName evidence="4">Transmembrane protein</fullName>
    </recommendedName>
</protein>
<keyword evidence="1" id="KW-0812">Transmembrane</keyword>
<accession>A0ABD3GMK9</accession>
<keyword evidence="1" id="KW-1133">Transmembrane helix</keyword>
<evidence type="ECO:0000313" key="3">
    <source>
        <dbReference type="Proteomes" id="UP001633002"/>
    </source>
</evidence>
<keyword evidence="1" id="KW-0472">Membrane</keyword>
<organism evidence="2 3">
    <name type="scientific">Riccia sorocarpa</name>
    <dbReference type="NCBI Taxonomy" id="122646"/>
    <lineage>
        <taxon>Eukaryota</taxon>
        <taxon>Viridiplantae</taxon>
        <taxon>Streptophyta</taxon>
        <taxon>Embryophyta</taxon>
        <taxon>Marchantiophyta</taxon>
        <taxon>Marchantiopsida</taxon>
        <taxon>Marchantiidae</taxon>
        <taxon>Marchantiales</taxon>
        <taxon>Ricciaceae</taxon>
        <taxon>Riccia</taxon>
    </lineage>
</organism>
<gene>
    <name evidence="2" type="ORF">R1sor_023403</name>
</gene>
<reference evidence="2 3" key="1">
    <citation type="submission" date="2024-09" db="EMBL/GenBank/DDBJ databases">
        <title>Chromosome-scale assembly of Riccia sorocarpa.</title>
        <authorList>
            <person name="Paukszto L."/>
        </authorList>
    </citation>
    <scope>NUCLEOTIDE SEQUENCE [LARGE SCALE GENOMIC DNA]</scope>
    <source>
        <strain evidence="2">LP-2024</strain>
        <tissue evidence="2">Aerial parts of the thallus</tissue>
    </source>
</reference>
<keyword evidence="3" id="KW-1185">Reference proteome</keyword>
<proteinExistence type="predicted"/>
<feature type="transmembrane region" description="Helical" evidence="1">
    <location>
        <begin position="142"/>
        <end position="159"/>
    </location>
</feature>
<comment type="caution">
    <text evidence="2">The sequence shown here is derived from an EMBL/GenBank/DDBJ whole genome shotgun (WGS) entry which is preliminary data.</text>
</comment>
<dbReference type="EMBL" id="JBJQOH010000007">
    <property type="protein sequence ID" value="KAL3680447.1"/>
    <property type="molecule type" value="Genomic_DNA"/>
</dbReference>
<sequence length="180" mass="20507">MPRVQNGDMKQNLGCSFPGSKSIKGGLFSCGHHLGVERRYRQYSGSAGFSRGGFRHNGQVGFSYRLSQRRLTVRINSRRSDHDKISNLERLVRRTVKSEEEQEKKEEFVEKEEPKPLAVTPKYIQLGALVAGARGMLMTVRILTAMMTWVVLFFIVSVWDGDSKSFQDRGKKKGKRGPRR</sequence>
<dbReference type="Proteomes" id="UP001633002">
    <property type="component" value="Unassembled WGS sequence"/>
</dbReference>
<evidence type="ECO:0008006" key="4">
    <source>
        <dbReference type="Google" id="ProtNLM"/>
    </source>
</evidence>
<evidence type="ECO:0000313" key="2">
    <source>
        <dbReference type="EMBL" id="KAL3680447.1"/>
    </source>
</evidence>
<evidence type="ECO:0000256" key="1">
    <source>
        <dbReference type="SAM" id="Phobius"/>
    </source>
</evidence>
<name>A0ABD3GMK9_9MARC</name>
<dbReference type="AlphaFoldDB" id="A0ABD3GMK9"/>